<gene>
    <name evidence="1" type="ordered locus">KOX_23315</name>
</gene>
<reference evidence="1 2" key="1">
    <citation type="journal article" date="2012" name="J. Bacteriol.">
        <title>Complete genome sequence of Klebsiella oxytoca KCTC 1686, used in production of 2,3-butanediol.</title>
        <authorList>
            <person name="Shin S.H."/>
            <person name="Kim S."/>
            <person name="Kim J.Y."/>
            <person name="Lee S."/>
            <person name="Um Y."/>
            <person name="Oh M.K."/>
            <person name="Kim Y.R."/>
            <person name="Lee J."/>
            <person name="Yang K.S."/>
        </authorList>
    </citation>
    <scope>NUCLEOTIDE SEQUENCE [LARGE SCALE GENOMIC DNA]</scope>
    <source>
        <strain evidence="2">ATCC 8724 / DSM 4798 / JCM 20051 / NBRC 3318 / NRRL B-199 / KCTC 1686</strain>
    </source>
</reference>
<sequence length="39" mass="4334">MMLTRLLFALITLLLLAIPIVQQGIAQGLNGRFSYALLF</sequence>
<dbReference type="AlphaFoldDB" id="A0A0H3HD46"/>
<dbReference type="HOGENOM" id="CLU_3328911_0_0_6"/>
<evidence type="ECO:0000313" key="1">
    <source>
        <dbReference type="EMBL" id="AEX06379.1"/>
    </source>
</evidence>
<name>A0A0H3HD46_KLEM8</name>
<evidence type="ECO:0000313" key="2">
    <source>
        <dbReference type="Proteomes" id="UP000007843"/>
    </source>
</evidence>
<protein>
    <submittedName>
        <fullName evidence="1">Uncharacterized protein</fullName>
    </submittedName>
</protein>
<dbReference type="Proteomes" id="UP000007843">
    <property type="component" value="Chromosome"/>
</dbReference>
<proteinExistence type="predicted"/>
<organism evidence="1 2">
    <name type="scientific">Klebsiella michiganensis (strain ATCC 8724 / DSM 4798 / JCM 20051 / NBRC 3318 / NRRL B-199 / KCTC 1686 / BUCSAV 143 / CCM 1901)</name>
    <dbReference type="NCBI Taxonomy" id="1006551"/>
    <lineage>
        <taxon>Bacteria</taxon>
        <taxon>Pseudomonadati</taxon>
        <taxon>Pseudomonadota</taxon>
        <taxon>Gammaproteobacteria</taxon>
        <taxon>Enterobacterales</taxon>
        <taxon>Enterobacteriaceae</taxon>
        <taxon>Klebsiella/Raoultella group</taxon>
        <taxon>Klebsiella</taxon>
    </lineage>
</organism>
<accession>A0A0H3HD46</accession>
<dbReference type="EMBL" id="CP003218">
    <property type="protein sequence ID" value="AEX06379.1"/>
    <property type="molecule type" value="Genomic_DNA"/>
</dbReference>
<dbReference type="KEGG" id="kox:KOX_23315"/>